<evidence type="ECO:0000313" key="4">
    <source>
        <dbReference type="EMBL" id="CAB4333131.1"/>
    </source>
</evidence>
<sequence length="220" mass="23185">MSMTTDVTIPMAQNWLTEFCKAVIEIEDYLNELDAAVGDGEHGSNLSNGAQALLESFKGPQSKSLGEFFESVGMTIINSVGGASGAIYGTLFLRLSDIAASRATASLNTMSQAFESALEGIMELGRAKPGDKTLVDALNPAVISLIASVKNSDDLQAAFAKAHHAAELGCAKTAQMEARKGRGSYQGERSIGHVDPGATSMTALFKTLSNSIDLFSENRD</sequence>
<keyword evidence="1" id="KW-0808">Transferase</keyword>
<feature type="domain" description="DhaL" evidence="3">
    <location>
        <begin position="10"/>
        <end position="210"/>
    </location>
</feature>
<dbReference type="PANTHER" id="PTHR28629:SF4">
    <property type="entry name" value="TRIOKINASE_FMN CYCLASE"/>
    <property type="match status" value="1"/>
</dbReference>
<dbReference type="Pfam" id="PF02734">
    <property type="entry name" value="Dak2"/>
    <property type="match status" value="1"/>
</dbReference>
<reference evidence="4" key="1">
    <citation type="submission" date="2020-05" db="EMBL/GenBank/DDBJ databases">
        <authorList>
            <person name="Chiriac C."/>
            <person name="Salcher M."/>
            <person name="Ghai R."/>
            <person name="Kavagutti S V."/>
        </authorList>
    </citation>
    <scope>NUCLEOTIDE SEQUENCE</scope>
</reference>
<name>A0A6J5YS46_9ZZZZ</name>
<dbReference type="SMART" id="SM01120">
    <property type="entry name" value="Dak2"/>
    <property type="match status" value="1"/>
</dbReference>
<dbReference type="NCBIfam" id="TIGR02365">
    <property type="entry name" value="dha_L_ycgS"/>
    <property type="match status" value="1"/>
</dbReference>
<dbReference type="GO" id="GO:0004371">
    <property type="term" value="F:glycerone kinase activity"/>
    <property type="evidence" value="ECO:0007669"/>
    <property type="project" value="InterPro"/>
</dbReference>
<organism evidence="4">
    <name type="scientific">freshwater metagenome</name>
    <dbReference type="NCBI Taxonomy" id="449393"/>
    <lineage>
        <taxon>unclassified sequences</taxon>
        <taxon>metagenomes</taxon>
        <taxon>ecological metagenomes</taxon>
    </lineage>
</organism>
<dbReference type="InterPro" id="IPR004007">
    <property type="entry name" value="DhaL_dom"/>
</dbReference>
<dbReference type="InterPro" id="IPR036117">
    <property type="entry name" value="DhaL_dom_sf"/>
</dbReference>
<evidence type="ECO:0000256" key="2">
    <source>
        <dbReference type="ARBA" id="ARBA00022777"/>
    </source>
</evidence>
<dbReference type="PANTHER" id="PTHR28629">
    <property type="entry name" value="TRIOKINASE/FMN CYCLASE"/>
    <property type="match status" value="1"/>
</dbReference>
<gene>
    <name evidence="4" type="ORF">UFOPK3820_00357</name>
</gene>
<evidence type="ECO:0000256" key="1">
    <source>
        <dbReference type="ARBA" id="ARBA00022679"/>
    </source>
</evidence>
<accession>A0A6J5YS46</accession>
<evidence type="ECO:0000259" key="3">
    <source>
        <dbReference type="PROSITE" id="PS51480"/>
    </source>
</evidence>
<dbReference type="PROSITE" id="PS51480">
    <property type="entry name" value="DHAL"/>
    <property type="match status" value="1"/>
</dbReference>
<dbReference type="InterPro" id="IPR050861">
    <property type="entry name" value="Dihydroxyacetone_Kinase"/>
</dbReference>
<dbReference type="InterPro" id="IPR012737">
    <property type="entry name" value="DhaK_L_YcgS"/>
</dbReference>
<keyword evidence="2" id="KW-0418">Kinase</keyword>
<dbReference type="EMBL" id="CAESAB010000008">
    <property type="protein sequence ID" value="CAB4333131.1"/>
    <property type="molecule type" value="Genomic_DNA"/>
</dbReference>
<dbReference type="AlphaFoldDB" id="A0A6J5YS46"/>
<dbReference type="Gene3D" id="1.25.40.340">
    <property type="match status" value="1"/>
</dbReference>
<dbReference type="SUPFAM" id="SSF101473">
    <property type="entry name" value="DhaL-like"/>
    <property type="match status" value="1"/>
</dbReference>
<dbReference type="FunFam" id="1.25.40.340:FF:000002">
    <property type="entry name" value="Dihydroxyacetone kinase, L subunit"/>
    <property type="match status" value="1"/>
</dbReference>
<dbReference type="GO" id="GO:0005829">
    <property type="term" value="C:cytosol"/>
    <property type="evidence" value="ECO:0007669"/>
    <property type="project" value="TreeGrafter"/>
</dbReference>
<dbReference type="GO" id="GO:0019563">
    <property type="term" value="P:glycerol catabolic process"/>
    <property type="evidence" value="ECO:0007669"/>
    <property type="project" value="TreeGrafter"/>
</dbReference>
<protein>
    <submittedName>
        <fullName evidence="4">Unannotated protein</fullName>
    </submittedName>
</protein>
<proteinExistence type="predicted"/>